<dbReference type="Gene3D" id="1.10.8.80">
    <property type="entry name" value="Magnesium chelatase subunit I, C-Terminal domain"/>
    <property type="match status" value="1"/>
</dbReference>
<proteinExistence type="predicted"/>
<name>A0A3N1DBC2_9ACTN</name>
<sequence length="334" mass="36365">MTGNAMYRTDDELTERVERFKTGFEHAVRGIAEVVQGKEEQIRLALTAVFAGGHLLIEDAPGVGKTLLARSLAQTLGGVFQRVQGTPDLLPSDVVGTEIIDPETGRLRFRPGPVFANVLLADELNRASPKTQSALLEVMEERQVTVGTATHEVPSPFLVIATQNPADFESTYTLPDAQLDRFMIRLSLRYPDPEAEIAMLRGHRDLRGPGKVARAIPEAEIRDYQETCRRVHLSDFAYTYIVELTGRTRTMEELERGASPRAGIALMRAAQVRAASEGRAGVTPDDVQDLAPAVLGHRLVIKPDFAHGSFTAADAVAKAVRAAPTASSSGWWSA</sequence>
<dbReference type="Gene3D" id="3.40.50.300">
    <property type="entry name" value="P-loop containing nucleotide triphosphate hydrolases"/>
    <property type="match status" value="1"/>
</dbReference>
<organism evidence="3 4">
    <name type="scientific">Actinocorallia herbida</name>
    <dbReference type="NCBI Taxonomy" id="58109"/>
    <lineage>
        <taxon>Bacteria</taxon>
        <taxon>Bacillati</taxon>
        <taxon>Actinomycetota</taxon>
        <taxon>Actinomycetes</taxon>
        <taxon>Streptosporangiales</taxon>
        <taxon>Thermomonosporaceae</taxon>
        <taxon>Actinocorallia</taxon>
    </lineage>
</organism>
<comment type="caution">
    <text evidence="3">The sequence shown here is derived from an EMBL/GenBank/DDBJ whole genome shotgun (WGS) entry which is preliminary data.</text>
</comment>
<evidence type="ECO:0000313" key="3">
    <source>
        <dbReference type="EMBL" id="ROO90810.1"/>
    </source>
</evidence>
<dbReference type="InterPro" id="IPR027417">
    <property type="entry name" value="P-loop_NTPase"/>
</dbReference>
<dbReference type="PIRSF" id="PIRSF002849">
    <property type="entry name" value="AAA_ATPase_chaperone_MoxR_prd"/>
    <property type="match status" value="1"/>
</dbReference>
<dbReference type="PANTHER" id="PTHR42759">
    <property type="entry name" value="MOXR FAMILY PROTEIN"/>
    <property type="match status" value="1"/>
</dbReference>
<feature type="domain" description="ATPase AAA-3" evidence="1">
    <location>
        <begin position="54"/>
        <end position="184"/>
    </location>
</feature>
<dbReference type="RefSeq" id="WP_170201782.1">
    <property type="nucleotide sequence ID" value="NZ_RJKE01000001.1"/>
</dbReference>
<evidence type="ECO:0000313" key="4">
    <source>
        <dbReference type="Proteomes" id="UP000272400"/>
    </source>
</evidence>
<dbReference type="InterPro" id="IPR041628">
    <property type="entry name" value="ChlI/MoxR_AAA_lid"/>
</dbReference>
<gene>
    <name evidence="3" type="ORF">EDD29_8549</name>
</gene>
<protein>
    <submittedName>
        <fullName evidence="3">MoxR-like ATPase</fullName>
    </submittedName>
</protein>
<keyword evidence="4" id="KW-1185">Reference proteome</keyword>
<dbReference type="Proteomes" id="UP000272400">
    <property type="component" value="Unassembled WGS sequence"/>
</dbReference>
<dbReference type="GO" id="GO:0005524">
    <property type="term" value="F:ATP binding"/>
    <property type="evidence" value="ECO:0007669"/>
    <property type="project" value="InterPro"/>
</dbReference>
<dbReference type="Pfam" id="PF17863">
    <property type="entry name" value="AAA_lid_2"/>
    <property type="match status" value="1"/>
</dbReference>
<dbReference type="PANTHER" id="PTHR42759:SF5">
    <property type="entry name" value="METHANOL DEHYDROGENASE REGULATOR"/>
    <property type="match status" value="1"/>
</dbReference>
<dbReference type="SUPFAM" id="SSF52540">
    <property type="entry name" value="P-loop containing nucleoside triphosphate hydrolases"/>
    <property type="match status" value="1"/>
</dbReference>
<dbReference type="InterPro" id="IPR011703">
    <property type="entry name" value="ATPase_AAA-3"/>
</dbReference>
<dbReference type="Pfam" id="PF07726">
    <property type="entry name" value="AAA_3"/>
    <property type="match status" value="1"/>
</dbReference>
<dbReference type="CDD" id="cd00009">
    <property type="entry name" value="AAA"/>
    <property type="match status" value="1"/>
</dbReference>
<reference evidence="3 4" key="1">
    <citation type="submission" date="2018-11" db="EMBL/GenBank/DDBJ databases">
        <title>Sequencing the genomes of 1000 actinobacteria strains.</title>
        <authorList>
            <person name="Klenk H.-P."/>
        </authorList>
    </citation>
    <scope>NUCLEOTIDE SEQUENCE [LARGE SCALE GENOMIC DNA]</scope>
    <source>
        <strain evidence="3 4">DSM 44254</strain>
    </source>
</reference>
<evidence type="ECO:0000259" key="2">
    <source>
        <dbReference type="Pfam" id="PF17863"/>
    </source>
</evidence>
<accession>A0A3N1DBC2</accession>
<dbReference type="InterPro" id="IPR050764">
    <property type="entry name" value="CbbQ/NirQ/NorQ/GpvN"/>
</dbReference>
<dbReference type="EMBL" id="RJKE01000001">
    <property type="protein sequence ID" value="ROO90810.1"/>
    <property type="molecule type" value="Genomic_DNA"/>
</dbReference>
<dbReference type="AlphaFoldDB" id="A0A3N1DBC2"/>
<feature type="domain" description="ChlI/MoxR AAA lid" evidence="2">
    <location>
        <begin position="247"/>
        <end position="308"/>
    </location>
</feature>
<evidence type="ECO:0000259" key="1">
    <source>
        <dbReference type="Pfam" id="PF07726"/>
    </source>
</evidence>
<dbReference type="GO" id="GO:0016887">
    <property type="term" value="F:ATP hydrolysis activity"/>
    <property type="evidence" value="ECO:0007669"/>
    <property type="project" value="InterPro"/>
</dbReference>